<sequence length="66" mass="7321">MSLVLSTLMSGWVTFINIGWVDGLGEAWMKAFILAWPAAFLISLFMGKPVGMVAVKLSHLVKRLNR</sequence>
<accession>A0ABT3P7W8</accession>
<protein>
    <submittedName>
        <fullName evidence="2">DUF2798 domain-containing protein</fullName>
    </submittedName>
</protein>
<dbReference type="RefSeq" id="WP_265617618.1">
    <property type="nucleotide sequence ID" value="NZ_JAPFRD010000011.1"/>
</dbReference>
<dbReference type="Proteomes" id="UP001142810">
    <property type="component" value="Unassembled WGS sequence"/>
</dbReference>
<dbReference type="EMBL" id="JAPFRD010000011">
    <property type="protein sequence ID" value="MCW8108862.1"/>
    <property type="molecule type" value="Genomic_DNA"/>
</dbReference>
<keyword evidence="1" id="KW-1133">Transmembrane helix</keyword>
<dbReference type="InterPro" id="IPR021529">
    <property type="entry name" value="DUF2798"/>
</dbReference>
<evidence type="ECO:0000313" key="2">
    <source>
        <dbReference type="EMBL" id="MCW8108862.1"/>
    </source>
</evidence>
<comment type="caution">
    <text evidence="2">The sequence shown here is derived from an EMBL/GenBank/DDBJ whole genome shotgun (WGS) entry which is preliminary data.</text>
</comment>
<evidence type="ECO:0000256" key="1">
    <source>
        <dbReference type="SAM" id="Phobius"/>
    </source>
</evidence>
<gene>
    <name evidence="2" type="ORF">OPS25_10195</name>
</gene>
<name>A0ABT3P7W8_9ALTE</name>
<reference evidence="2" key="1">
    <citation type="submission" date="2022-11" db="EMBL/GenBank/DDBJ databases">
        <title>Alteromonas sp. nov., isolated from sea water of the Qingdao.</title>
        <authorList>
            <person name="Wang Q."/>
        </authorList>
    </citation>
    <scope>NUCLEOTIDE SEQUENCE</scope>
    <source>
        <strain evidence="2">ASW11-7</strain>
    </source>
</reference>
<keyword evidence="3" id="KW-1185">Reference proteome</keyword>
<organism evidence="2 3">
    <name type="scientific">Alteromonas aquimaris</name>
    <dbReference type="NCBI Taxonomy" id="2998417"/>
    <lineage>
        <taxon>Bacteria</taxon>
        <taxon>Pseudomonadati</taxon>
        <taxon>Pseudomonadota</taxon>
        <taxon>Gammaproteobacteria</taxon>
        <taxon>Alteromonadales</taxon>
        <taxon>Alteromonadaceae</taxon>
        <taxon>Alteromonas/Salinimonas group</taxon>
        <taxon>Alteromonas</taxon>
    </lineage>
</organism>
<feature type="transmembrane region" description="Helical" evidence="1">
    <location>
        <begin position="33"/>
        <end position="57"/>
    </location>
</feature>
<keyword evidence="1" id="KW-0472">Membrane</keyword>
<keyword evidence="1" id="KW-0812">Transmembrane</keyword>
<proteinExistence type="predicted"/>
<evidence type="ECO:0000313" key="3">
    <source>
        <dbReference type="Proteomes" id="UP001142810"/>
    </source>
</evidence>
<dbReference type="Pfam" id="PF11391">
    <property type="entry name" value="DUF2798"/>
    <property type="match status" value="1"/>
</dbReference>